<gene>
    <name evidence="2" type="ORF">K457DRAFT_85056</name>
</gene>
<accession>A0A197JD06</accession>
<dbReference type="OrthoDB" id="164951at2759"/>
<name>A0A197JD06_9FUNG</name>
<dbReference type="InterPro" id="IPR011010">
    <property type="entry name" value="DNA_brk_join_enz"/>
</dbReference>
<dbReference type="GO" id="GO:0003677">
    <property type="term" value="F:DNA binding"/>
    <property type="evidence" value="ECO:0007669"/>
    <property type="project" value="InterPro"/>
</dbReference>
<dbReference type="GO" id="GO:0015074">
    <property type="term" value="P:DNA integration"/>
    <property type="evidence" value="ECO:0007669"/>
    <property type="project" value="InterPro"/>
</dbReference>
<evidence type="ECO:0000313" key="2">
    <source>
        <dbReference type="EMBL" id="OAQ22334.1"/>
    </source>
</evidence>
<keyword evidence="1" id="KW-0233">DNA recombination</keyword>
<protein>
    <submittedName>
        <fullName evidence="2">Uncharacterized protein</fullName>
    </submittedName>
</protein>
<dbReference type="Gene3D" id="1.10.443.10">
    <property type="entry name" value="Intergrase catalytic core"/>
    <property type="match status" value="1"/>
</dbReference>
<feature type="non-terminal residue" evidence="2">
    <location>
        <position position="120"/>
    </location>
</feature>
<dbReference type="GO" id="GO:0006310">
    <property type="term" value="P:DNA recombination"/>
    <property type="evidence" value="ECO:0007669"/>
    <property type="project" value="UniProtKB-KW"/>
</dbReference>
<reference evidence="2 3" key="1">
    <citation type="submission" date="2016-05" db="EMBL/GenBank/DDBJ databases">
        <title>Genome sequencing reveals origins of a unique bacterial endosymbiosis in the earliest lineages of terrestrial Fungi.</title>
        <authorList>
            <consortium name="DOE Joint Genome Institute"/>
            <person name="Uehling J."/>
            <person name="Gryganskyi A."/>
            <person name="Hameed K."/>
            <person name="Tschaplinski T."/>
            <person name="Misztal P."/>
            <person name="Wu S."/>
            <person name="Desiro A."/>
            <person name="Vande Pol N."/>
            <person name="Du Z.-Y."/>
            <person name="Zienkiewicz A."/>
            <person name="Zienkiewicz K."/>
            <person name="Morin E."/>
            <person name="Tisserant E."/>
            <person name="Splivallo R."/>
            <person name="Hainaut M."/>
            <person name="Henrissat B."/>
            <person name="Ohm R."/>
            <person name="Kuo A."/>
            <person name="Yan J."/>
            <person name="Lipzen A."/>
            <person name="Nolan M."/>
            <person name="Labutti K."/>
            <person name="Barry K."/>
            <person name="Goldstein A."/>
            <person name="Labbe J."/>
            <person name="Schadt C."/>
            <person name="Tuskan G."/>
            <person name="Grigoriev I."/>
            <person name="Martin F."/>
            <person name="Vilgalys R."/>
            <person name="Bonito G."/>
        </authorList>
    </citation>
    <scope>NUCLEOTIDE SEQUENCE [LARGE SCALE GENOMIC DNA]</scope>
    <source>
        <strain evidence="2 3">AG-77</strain>
    </source>
</reference>
<dbReference type="EMBL" id="KV442178">
    <property type="protein sequence ID" value="OAQ22334.1"/>
    <property type="molecule type" value="Genomic_DNA"/>
</dbReference>
<sequence>MEAQGRQLQPDDFVFPALDAKGRIKYQEALSQPRIQGWLDQLTNQSGLLARRNGRFTTHCFRRGGAQFRFMFAKEKWSLKAVKWWGGWSEGEGTGTIMRYLLDEYTRYEMGFSDMLAPSR</sequence>
<dbReference type="AlphaFoldDB" id="A0A197JD06"/>
<dbReference type="SUPFAM" id="SSF56349">
    <property type="entry name" value="DNA breaking-rejoining enzymes"/>
    <property type="match status" value="1"/>
</dbReference>
<proteinExistence type="predicted"/>
<dbReference type="Proteomes" id="UP000078512">
    <property type="component" value="Unassembled WGS sequence"/>
</dbReference>
<evidence type="ECO:0000256" key="1">
    <source>
        <dbReference type="ARBA" id="ARBA00023172"/>
    </source>
</evidence>
<organism evidence="2 3">
    <name type="scientific">Linnemannia elongata AG-77</name>
    <dbReference type="NCBI Taxonomy" id="1314771"/>
    <lineage>
        <taxon>Eukaryota</taxon>
        <taxon>Fungi</taxon>
        <taxon>Fungi incertae sedis</taxon>
        <taxon>Mucoromycota</taxon>
        <taxon>Mortierellomycotina</taxon>
        <taxon>Mortierellomycetes</taxon>
        <taxon>Mortierellales</taxon>
        <taxon>Mortierellaceae</taxon>
        <taxon>Linnemannia</taxon>
    </lineage>
</organism>
<dbReference type="InterPro" id="IPR013762">
    <property type="entry name" value="Integrase-like_cat_sf"/>
</dbReference>
<dbReference type="STRING" id="1314771.A0A197JD06"/>
<keyword evidence="3" id="KW-1185">Reference proteome</keyword>
<evidence type="ECO:0000313" key="3">
    <source>
        <dbReference type="Proteomes" id="UP000078512"/>
    </source>
</evidence>